<proteinExistence type="predicted"/>
<name>A0A419F869_9BACT</name>
<protein>
    <recommendedName>
        <fullName evidence="3">Creatininase family protein</fullName>
    </recommendedName>
</protein>
<dbReference type="Proteomes" id="UP000285961">
    <property type="component" value="Unassembled WGS sequence"/>
</dbReference>
<evidence type="ECO:0000313" key="1">
    <source>
        <dbReference type="EMBL" id="RJP74581.1"/>
    </source>
</evidence>
<sequence>MNDLQVTAQQLEGYGPYVPEMRRVAMFSVANDFEAHGYPMPPQTDTLLAQNWCHLITRKIGASYIGHIPYCTDSVGAIALNWSPNYIPFDAFYAKLKEFVKWHLERMSFKPSKVAIIIGHGGNRELPEHEKGLSAFLGVPVQCLQAGASEALIYPEFEALETVYEIVAAGGEHAYILEYSLIADFGHLDFSKLETLNDVAARDPLEALRRWPAIAGLGGFIEFGGPEYDPLRQIEGLWIALEDFKKRRKIIVDAELGRRATDLIVDYFCERIQES</sequence>
<organism evidence="1 2">
    <name type="scientific">Candidatus Abyssobacteria bacterium SURF_17</name>
    <dbReference type="NCBI Taxonomy" id="2093361"/>
    <lineage>
        <taxon>Bacteria</taxon>
        <taxon>Pseudomonadati</taxon>
        <taxon>Candidatus Hydrogenedentota</taxon>
        <taxon>Candidatus Abyssobacteria</taxon>
    </lineage>
</organism>
<comment type="caution">
    <text evidence="1">The sequence shown here is derived from an EMBL/GenBank/DDBJ whole genome shotgun (WGS) entry which is preliminary data.</text>
</comment>
<dbReference type="SUPFAM" id="SSF102215">
    <property type="entry name" value="Creatininase"/>
    <property type="match status" value="1"/>
</dbReference>
<dbReference type="InterPro" id="IPR024087">
    <property type="entry name" value="Creatininase-like_sf"/>
</dbReference>
<accession>A0A419F869</accession>
<evidence type="ECO:0008006" key="3">
    <source>
        <dbReference type="Google" id="ProtNLM"/>
    </source>
</evidence>
<evidence type="ECO:0000313" key="2">
    <source>
        <dbReference type="Proteomes" id="UP000285961"/>
    </source>
</evidence>
<dbReference type="Gene3D" id="3.40.50.10310">
    <property type="entry name" value="Creatininase"/>
    <property type="match status" value="1"/>
</dbReference>
<gene>
    <name evidence="1" type="ORF">C4532_01835</name>
</gene>
<dbReference type="EMBL" id="QZKI01000013">
    <property type="protein sequence ID" value="RJP74581.1"/>
    <property type="molecule type" value="Genomic_DNA"/>
</dbReference>
<dbReference type="AlphaFoldDB" id="A0A419F869"/>
<reference evidence="1 2" key="1">
    <citation type="journal article" date="2017" name="ISME J.">
        <title>Energy and carbon metabolisms in a deep terrestrial subsurface fluid microbial community.</title>
        <authorList>
            <person name="Momper L."/>
            <person name="Jungbluth S.P."/>
            <person name="Lee M.D."/>
            <person name="Amend J.P."/>
        </authorList>
    </citation>
    <scope>NUCLEOTIDE SEQUENCE [LARGE SCALE GENOMIC DNA]</scope>
    <source>
        <strain evidence="1">SURF_17</strain>
    </source>
</reference>